<accession>A0ABR5B019</accession>
<dbReference type="GO" id="GO:0008168">
    <property type="term" value="F:methyltransferase activity"/>
    <property type="evidence" value="ECO:0007669"/>
    <property type="project" value="UniProtKB-KW"/>
</dbReference>
<evidence type="ECO:0000259" key="1">
    <source>
        <dbReference type="Pfam" id="PF08241"/>
    </source>
</evidence>
<dbReference type="GO" id="GO:0032259">
    <property type="term" value="P:methylation"/>
    <property type="evidence" value="ECO:0007669"/>
    <property type="project" value="UniProtKB-KW"/>
</dbReference>
<dbReference type="PANTHER" id="PTHR43861">
    <property type="entry name" value="TRANS-ACONITATE 2-METHYLTRANSFERASE-RELATED"/>
    <property type="match status" value="1"/>
</dbReference>
<dbReference type="PANTHER" id="PTHR43861:SF1">
    <property type="entry name" value="TRANS-ACONITATE 2-METHYLTRANSFERASE"/>
    <property type="match status" value="1"/>
</dbReference>
<comment type="caution">
    <text evidence="2">The sequence shown here is derived from an EMBL/GenBank/DDBJ whole genome shotgun (WGS) entry which is preliminary data.</text>
</comment>
<dbReference type="RefSeq" id="WP_041113330.1">
    <property type="nucleotide sequence ID" value="NZ_JARTHD010000004.1"/>
</dbReference>
<feature type="domain" description="Methyltransferase type 11" evidence="1">
    <location>
        <begin position="53"/>
        <end position="143"/>
    </location>
</feature>
<reference evidence="2 3" key="1">
    <citation type="submission" date="2015-01" db="EMBL/GenBank/DDBJ databases">
        <title>Genome Assembly of Bacillus badius MTCC 1458.</title>
        <authorList>
            <person name="Verma A."/>
            <person name="Khatri I."/>
            <person name="Mual P."/>
            <person name="Subramanian S."/>
            <person name="Krishnamurthi S."/>
        </authorList>
    </citation>
    <scope>NUCLEOTIDE SEQUENCE [LARGE SCALE GENOMIC DNA]</scope>
    <source>
        <strain evidence="2 3">MTCC 1458</strain>
    </source>
</reference>
<sequence>MANGSWHTEAKSQWDARAEGWQSKSAEMWERGSRKGICPFFFGYVPQGSRVADLGCGDGYGSRKLHQSGYEVIGIDLSNKMVQLARRFETEGLTFRQGDLSSLPFADEELDAVMAINSLEWTENPSQVLAEIRRVLKPSGRVCAAILGPTAGPRENSYKRLSGEAVIMNTMMPWEFARLAADNGFLYMAEEHVYKGGITEPYVQAFPAELKQSLTFFTLFMIEKA</sequence>
<dbReference type="InterPro" id="IPR029063">
    <property type="entry name" value="SAM-dependent_MTases_sf"/>
</dbReference>
<evidence type="ECO:0000313" key="3">
    <source>
        <dbReference type="Proteomes" id="UP000031982"/>
    </source>
</evidence>
<gene>
    <name evidence="2" type="ORF">SD77_2405</name>
</gene>
<name>A0ABR5B019_BACBA</name>
<dbReference type="SUPFAM" id="SSF53335">
    <property type="entry name" value="S-adenosyl-L-methionine-dependent methyltransferases"/>
    <property type="match status" value="1"/>
</dbReference>
<proteinExistence type="predicted"/>
<keyword evidence="2" id="KW-0830">Ubiquinone</keyword>
<dbReference type="Gene3D" id="3.40.50.150">
    <property type="entry name" value="Vaccinia Virus protein VP39"/>
    <property type="match status" value="1"/>
</dbReference>
<keyword evidence="2" id="KW-0808">Transferase</keyword>
<dbReference type="EMBL" id="JXLP01000002">
    <property type="protein sequence ID" value="KIL79951.1"/>
    <property type="molecule type" value="Genomic_DNA"/>
</dbReference>
<dbReference type="CDD" id="cd02440">
    <property type="entry name" value="AdoMet_MTases"/>
    <property type="match status" value="1"/>
</dbReference>
<keyword evidence="2" id="KW-0489">Methyltransferase</keyword>
<evidence type="ECO:0000313" key="2">
    <source>
        <dbReference type="EMBL" id="KIL79951.1"/>
    </source>
</evidence>
<protein>
    <submittedName>
        <fullName evidence="2">Ubiquinone/menaquinone biosynthesis methyltransferase UbiE</fullName>
    </submittedName>
</protein>
<dbReference type="Pfam" id="PF08241">
    <property type="entry name" value="Methyltransf_11"/>
    <property type="match status" value="1"/>
</dbReference>
<dbReference type="InterPro" id="IPR013216">
    <property type="entry name" value="Methyltransf_11"/>
</dbReference>
<dbReference type="Proteomes" id="UP000031982">
    <property type="component" value="Unassembled WGS sequence"/>
</dbReference>
<keyword evidence="3" id="KW-1185">Reference proteome</keyword>
<organism evidence="2 3">
    <name type="scientific">Bacillus badius</name>
    <dbReference type="NCBI Taxonomy" id="1455"/>
    <lineage>
        <taxon>Bacteria</taxon>
        <taxon>Bacillati</taxon>
        <taxon>Bacillota</taxon>
        <taxon>Bacilli</taxon>
        <taxon>Bacillales</taxon>
        <taxon>Bacillaceae</taxon>
        <taxon>Pseudobacillus</taxon>
    </lineage>
</organism>